<comment type="subcellular location">
    <subcellularLocation>
        <location evidence="1">Secreted</location>
    </subcellularLocation>
</comment>
<evidence type="ECO:0000259" key="4">
    <source>
        <dbReference type="PROSITE" id="PS51132"/>
    </source>
</evidence>
<comment type="caution">
    <text evidence="3">Lacks conserved residue(s) required for the propagation of feature annotation.</text>
</comment>
<dbReference type="GO" id="GO:0007165">
    <property type="term" value="P:signal transduction"/>
    <property type="evidence" value="ECO:0007669"/>
    <property type="project" value="TreeGrafter"/>
</dbReference>
<keyword evidence="6" id="KW-1185">Reference proteome</keyword>
<evidence type="ECO:0000256" key="3">
    <source>
        <dbReference type="PROSITE-ProRule" id="PRU00446"/>
    </source>
</evidence>
<evidence type="ECO:0000313" key="6">
    <source>
        <dbReference type="Proteomes" id="UP001152888"/>
    </source>
</evidence>
<dbReference type="PANTHER" id="PTHR23192:SF85">
    <property type="entry name" value="GLIOMEDIN"/>
    <property type="match status" value="1"/>
</dbReference>
<proteinExistence type="predicted"/>
<dbReference type="Proteomes" id="UP001152888">
    <property type="component" value="Unassembled WGS sequence"/>
</dbReference>
<dbReference type="GO" id="GO:0005615">
    <property type="term" value="C:extracellular space"/>
    <property type="evidence" value="ECO:0007669"/>
    <property type="project" value="TreeGrafter"/>
</dbReference>
<dbReference type="AlphaFoldDB" id="A0A9P0LFY9"/>
<evidence type="ECO:0000256" key="1">
    <source>
        <dbReference type="ARBA" id="ARBA00004613"/>
    </source>
</evidence>
<evidence type="ECO:0000256" key="2">
    <source>
        <dbReference type="ARBA" id="ARBA00022525"/>
    </source>
</evidence>
<protein>
    <recommendedName>
        <fullName evidence="4">Olfactomedin-like domain-containing protein</fullName>
    </recommendedName>
</protein>
<dbReference type="Pfam" id="PF02191">
    <property type="entry name" value="OLF"/>
    <property type="match status" value="1"/>
</dbReference>
<feature type="domain" description="Olfactomedin-like" evidence="4">
    <location>
        <begin position="1"/>
        <end position="228"/>
    </location>
</feature>
<dbReference type="InterPro" id="IPR003112">
    <property type="entry name" value="Olfac-like_dom"/>
</dbReference>
<dbReference type="PROSITE" id="PS51132">
    <property type="entry name" value="OLF"/>
    <property type="match status" value="1"/>
</dbReference>
<gene>
    <name evidence="5" type="ORF">ACAOBT_LOCUS23015</name>
</gene>
<name>A0A9P0LFY9_ACAOB</name>
<organism evidence="5 6">
    <name type="scientific">Acanthoscelides obtectus</name>
    <name type="common">Bean weevil</name>
    <name type="synonym">Bruchus obtectus</name>
    <dbReference type="NCBI Taxonomy" id="200917"/>
    <lineage>
        <taxon>Eukaryota</taxon>
        <taxon>Metazoa</taxon>
        <taxon>Ecdysozoa</taxon>
        <taxon>Arthropoda</taxon>
        <taxon>Hexapoda</taxon>
        <taxon>Insecta</taxon>
        <taxon>Pterygota</taxon>
        <taxon>Neoptera</taxon>
        <taxon>Endopterygota</taxon>
        <taxon>Coleoptera</taxon>
        <taxon>Polyphaga</taxon>
        <taxon>Cucujiformia</taxon>
        <taxon>Chrysomeloidea</taxon>
        <taxon>Chrysomelidae</taxon>
        <taxon>Bruchinae</taxon>
        <taxon>Bruchini</taxon>
        <taxon>Acanthoscelides</taxon>
    </lineage>
</organism>
<comment type="caution">
    <text evidence="5">The sequence shown here is derived from an EMBL/GenBank/DDBJ whole genome shotgun (WGS) entry which is preliminary data.</text>
</comment>
<dbReference type="SMART" id="SM00284">
    <property type="entry name" value="OLF"/>
    <property type="match status" value="1"/>
</dbReference>
<reference evidence="5" key="1">
    <citation type="submission" date="2022-03" db="EMBL/GenBank/DDBJ databases">
        <authorList>
            <person name="Sayadi A."/>
        </authorList>
    </citation>
    <scope>NUCLEOTIDE SEQUENCE</scope>
</reference>
<sequence>MRDPNPATPKDEQKYWVTTEDKPNVLYEFDNKTMYRRDAFTKKYYLDHPFDGNAHVIFNGYFFYNVKDTRRIIKYHLQNESTISLDLPGITNQTTKLYSGQNNTVDFNVDDNGLWLIFAVPNSNNTAVMKVNTETMKAQYVWNISLEHQKVGEMFIVCGVLYAVDSVTERNTKIRFAYDLYKNNLLDVNLAFTNPFRKTTMLGYNPRSQDLYSWDKGNQLTYPVRYHDIGYNATNKDEKSELLEGAR</sequence>
<accession>A0A9P0LFY9</accession>
<dbReference type="EMBL" id="CAKOFQ010007249">
    <property type="protein sequence ID" value="CAH1996082.1"/>
    <property type="molecule type" value="Genomic_DNA"/>
</dbReference>
<evidence type="ECO:0000313" key="5">
    <source>
        <dbReference type="EMBL" id="CAH1996082.1"/>
    </source>
</evidence>
<dbReference type="PANTHER" id="PTHR23192">
    <property type="entry name" value="OLFACTOMEDIN-RELATED"/>
    <property type="match status" value="1"/>
</dbReference>
<dbReference type="InterPro" id="IPR050605">
    <property type="entry name" value="Olfactomedin-like_domain"/>
</dbReference>
<dbReference type="OrthoDB" id="8626508at2759"/>
<keyword evidence="2" id="KW-0964">Secreted</keyword>